<dbReference type="Gene3D" id="3.90.1570.10">
    <property type="entry name" value="tt1808, chain A"/>
    <property type="match status" value="1"/>
</dbReference>
<dbReference type="PANTHER" id="PTHR47152">
    <property type="entry name" value="SLR2084 PROTEIN-RELATED"/>
    <property type="match status" value="1"/>
</dbReference>
<dbReference type="PATRIC" id="fig|13035.3.peg.2825"/>
<keyword evidence="3" id="KW-1185">Reference proteome</keyword>
<dbReference type="EMBL" id="CP003944">
    <property type="protein sequence ID" value="AFZ51070.1"/>
    <property type="molecule type" value="Genomic_DNA"/>
</dbReference>
<dbReference type="HOGENOM" id="CLU_098557_2_0_3"/>
<dbReference type="CDD" id="cd06260">
    <property type="entry name" value="DUF820-like"/>
    <property type="match status" value="1"/>
</dbReference>
<reference evidence="2" key="1">
    <citation type="submission" date="2012-04" db="EMBL/GenBank/DDBJ databases">
        <title>Finished genome of Dactylococcopsis salina PCC 8305.</title>
        <authorList>
            <consortium name="US DOE Joint Genome Institute"/>
            <person name="Gugger M."/>
            <person name="Coursin T."/>
            <person name="Rippka R."/>
            <person name="Tandeau De Marsac N."/>
            <person name="Huntemann M."/>
            <person name="Wei C.-L."/>
            <person name="Han J."/>
            <person name="Detter J.C."/>
            <person name="Han C."/>
            <person name="Tapia R."/>
            <person name="Daligault H."/>
            <person name="Chen A."/>
            <person name="Krypides N."/>
            <person name="Mavromatis K."/>
            <person name="Markowitz V."/>
            <person name="Szeto E."/>
            <person name="Ivanova N."/>
            <person name="Ovchinnikova G."/>
            <person name="Pagani I."/>
            <person name="Pati A."/>
            <person name="Goodwin L."/>
            <person name="Peters L."/>
            <person name="Pitluck S."/>
            <person name="Woyke T."/>
            <person name="Kerfeld C."/>
        </authorList>
    </citation>
    <scope>NUCLEOTIDE SEQUENCE [LARGE SCALE GENOMIC DNA]</scope>
    <source>
        <strain evidence="2">PCC 8305</strain>
    </source>
</reference>
<dbReference type="InterPro" id="IPR012296">
    <property type="entry name" value="Nuclease_put_TT1808"/>
</dbReference>
<sequence length="218" mass="25074">MFITISEDTLTLSSGDAVIFLDQTWQDYEHLLKLRQEKLIPKLSFNSKTQEIRLMSPLPSHGNRIDTLRDLVKVLLRQNKQDWQSFDPITLKIPLQAGVEPDACFYIQNRQAILGKERINLTVDPPPDLAIEVDLTSITDLRAYEILKVPELWIYRQGILKVYLLGGESYRESAVSGLFPEIDVPKILPKYVELGWNEGSSVALRQFEKLYFGKIKLQ</sequence>
<evidence type="ECO:0000313" key="3">
    <source>
        <dbReference type="Proteomes" id="UP000010482"/>
    </source>
</evidence>
<dbReference type="PANTHER" id="PTHR47152:SF1">
    <property type="entry name" value="SLL1186 PROTEIN"/>
    <property type="match status" value="1"/>
</dbReference>
<dbReference type="AlphaFoldDB" id="K9YXK9"/>
<dbReference type="InterPro" id="IPR008538">
    <property type="entry name" value="Uma2"/>
</dbReference>
<feature type="domain" description="Putative restriction endonuclease" evidence="1">
    <location>
        <begin position="48"/>
        <end position="189"/>
    </location>
</feature>
<dbReference type="OrthoDB" id="5768410at2"/>
<dbReference type="eggNOG" id="COG4636">
    <property type="taxonomic scope" value="Bacteria"/>
</dbReference>
<dbReference type="Pfam" id="PF05685">
    <property type="entry name" value="Uma2"/>
    <property type="match status" value="1"/>
</dbReference>
<dbReference type="KEGG" id="dsl:Dacsa_2475"/>
<accession>K9YXK9</accession>
<dbReference type="Proteomes" id="UP000010482">
    <property type="component" value="Chromosome"/>
</dbReference>
<gene>
    <name evidence="2" type="ORF">Dacsa_2475</name>
</gene>
<dbReference type="STRING" id="13035.Dacsa_2475"/>
<dbReference type="SUPFAM" id="SSF52980">
    <property type="entry name" value="Restriction endonuclease-like"/>
    <property type="match status" value="1"/>
</dbReference>
<organism evidence="2 3">
    <name type="scientific">Dactylococcopsis salina (strain PCC 8305)</name>
    <name type="common">Myxobactron salinum</name>
    <dbReference type="NCBI Taxonomy" id="13035"/>
    <lineage>
        <taxon>Bacteria</taxon>
        <taxon>Bacillati</taxon>
        <taxon>Cyanobacteriota</taxon>
        <taxon>Cyanophyceae</taxon>
        <taxon>Nodosilineales</taxon>
        <taxon>Cymatolegaceae</taxon>
        <taxon>Dactylococcopsis</taxon>
    </lineage>
</organism>
<dbReference type="InterPro" id="IPR011335">
    <property type="entry name" value="Restrct_endonuc-II-like"/>
</dbReference>
<protein>
    <recommendedName>
        <fullName evidence="1">Putative restriction endonuclease domain-containing protein</fullName>
    </recommendedName>
</protein>
<dbReference type="RefSeq" id="WP_015230060.1">
    <property type="nucleotide sequence ID" value="NC_019780.1"/>
</dbReference>
<evidence type="ECO:0000313" key="2">
    <source>
        <dbReference type="EMBL" id="AFZ51070.1"/>
    </source>
</evidence>
<proteinExistence type="predicted"/>
<name>K9YXK9_DACS8</name>
<evidence type="ECO:0000259" key="1">
    <source>
        <dbReference type="Pfam" id="PF05685"/>
    </source>
</evidence>